<dbReference type="Pfam" id="PF01984">
    <property type="entry name" value="dsDNA_bind"/>
    <property type="match status" value="1"/>
</dbReference>
<evidence type="ECO:0000313" key="3">
    <source>
        <dbReference type="Proteomes" id="UP000032408"/>
    </source>
</evidence>
<dbReference type="Proteomes" id="UP000032408">
    <property type="component" value="Chromosome"/>
</dbReference>
<gene>
    <name evidence="2" type="ORF">NADRNF5_0432</name>
</gene>
<evidence type="ECO:0000256" key="1">
    <source>
        <dbReference type="ARBA" id="ARBA00010490"/>
    </source>
</evidence>
<dbReference type="HOGENOM" id="CLU_1860787_0_0_2"/>
<organism evidence="2 3">
    <name type="scientific">Nitrosopumilus adriaticus</name>
    <dbReference type="NCBI Taxonomy" id="1580092"/>
    <lineage>
        <taxon>Archaea</taxon>
        <taxon>Nitrososphaerota</taxon>
        <taxon>Nitrososphaeria</taxon>
        <taxon>Nitrosopumilales</taxon>
        <taxon>Nitrosopumilaceae</taxon>
        <taxon>Nitrosopumilus</taxon>
    </lineage>
</organism>
<dbReference type="SUPFAM" id="SSF46950">
    <property type="entry name" value="Double-stranded DNA-binding domain"/>
    <property type="match status" value="1"/>
</dbReference>
<dbReference type="AlphaFoldDB" id="A0A0D5C0M5"/>
<accession>A0A0D5C0M5</accession>
<dbReference type="GeneID" id="24819681"/>
<reference evidence="3" key="1">
    <citation type="submission" date="2015-03" db="EMBL/GenBank/DDBJ databases">
        <title>Characterization of two novel Thaumarchaeota isolated from the Northern Adriatic Sea.</title>
        <authorList>
            <person name="Bayer B."/>
            <person name="Vojvoda J."/>
            <person name="Offre P."/>
            <person name="Srivastava A."/>
            <person name="Elisabeth N."/>
            <person name="Garcia J.A.L."/>
            <person name="Schleper C."/>
            <person name="Herndl G.J."/>
        </authorList>
    </citation>
    <scope>NUCLEOTIDE SEQUENCE [LARGE SCALE GENOMIC DNA]</scope>
    <source>
        <strain evidence="3">NF5</strain>
    </source>
</reference>
<keyword evidence="3" id="KW-1185">Reference proteome</keyword>
<reference evidence="2 3" key="2">
    <citation type="journal article" date="2016" name="ISME J.">
        <title>Physiological and genomic characterization of two novel marine thaumarchaeal strains indicates niche differentiation.</title>
        <authorList>
            <person name="Bayer B."/>
            <person name="Vojvoda J."/>
            <person name="Offre P."/>
            <person name="Alves R.J."/>
            <person name="Elisabeth N.H."/>
            <person name="Garcia J.A."/>
            <person name="Volland J.M."/>
            <person name="Srivastava A."/>
            <person name="Schleper C."/>
            <person name="Herndl G.J."/>
        </authorList>
    </citation>
    <scope>NUCLEOTIDE SEQUENCE [LARGE SCALE GENOMIC DNA]</scope>
    <source>
        <strain evidence="2 3">NF5</strain>
    </source>
</reference>
<name>A0A0D5C0M5_9ARCH</name>
<dbReference type="STRING" id="1580092.NADRNF5_0432"/>
<dbReference type="GO" id="GO:0003677">
    <property type="term" value="F:DNA binding"/>
    <property type="evidence" value="ECO:0007669"/>
    <property type="project" value="InterPro"/>
</dbReference>
<proteinExistence type="inferred from homology"/>
<dbReference type="RefSeq" id="WP_048115197.1">
    <property type="nucleotide sequence ID" value="NZ_CP011070.1"/>
</dbReference>
<dbReference type="EMBL" id="CP011070">
    <property type="protein sequence ID" value="AJW70128.1"/>
    <property type="molecule type" value="Genomic_DNA"/>
</dbReference>
<evidence type="ECO:0008006" key="4">
    <source>
        <dbReference type="Google" id="ProtNLM"/>
    </source>
</evidence>
<dbReference type="OrthoDB" id="9122at2157"/>
<sequence length="139" mass="15768">MSEEDSELERLKAKRLAEMQKNISTRKEIKESAEPQKEKIPENPRASVVKILGFRGLEVLENAESQFPNETKIIIDKIFELIKTGEINETLDGGKLLTLFRSVGLNVRMETKINVEQDGKFVSLSDKLSKDSSENSDEE</sequence>
<dbReference type="KEGG" id="nin:NADRNF5_0432"/>
<dbReference type="InterPro" id="IPR036883">
    <property type="entry name" value="PDCD5-like_sf"/>
</dbReference>
<dbReference type="InterPro" id="IPR002836">
    <property type="entry name" value="PDCD5-like"/>
</dbReference>
<evidence type="ECO:0000313" key="2">
    <source>
        <dbReference type="EMBL" id="AJW70128.1"/>
    </source>
</evidence>
<dbReference type="Gene3D" id="1.10.8.140">
    <property type="entry name" value="PDCD5-like"/>
    <property type="match status" value="1"/>
</dbReference>
<comment type="similarity">
    <text evidence="1">Belongs to the PDCD5 family.</text>
</comment>
<protein>
    <recommendedName>
        <fullName evidence="4">Double-stranded DNA-binding domain protein</fullName>
    </recommendedName>
</protein>